<dbReference type="AlphaFoldDB" id="A0A1H4RNI4"/>
<organism evidence="1 2">
    <name type="scientific">Streptomyces misionensis</name>
    <dbReference type="NCBI Taxonomy" id="67331"/>
    <lineage>
        <taxon>Bacteria</taxon>
        <taxon>Bacillati</taxon>
        <taxon>Actinomycetota</taxon>
        <taxon>Actinomycetes</taxon>
        <taxon>Kitasatosporales</taxon>
        <taxon>Streptomycetaceae</taxon>
        <taxon>Streptomyces</taxon>
    </lineage>
</organism>
<gene>
    <name evidence="1" type="ORF">SAMN04490357_1747</name>
</gene>
<sequence length="84" mass="9457">MSNGNQPKPCKRPGCKFPRIVSIQRGGKSRRRQTCSPECRIWLLRATRAVRDNDAAEAAEVMRLSVALDGRTSPTERVQDVFTQ</sequence>
<dbReference type="Proteomes" id="UP000182375">
    <property type="component" value="Unassembled WGS sequence"/>
</dbReference>
<name>A0A1H4RNI4_9ACTN</name>
<evidence type="ECO:0000313" key="1">
    <source>
        <dbReference type="EMBL" id="SEC33450.1"/>
    </source>
</evidence>
<evidence type="ECO:0000313" key="2">
    <source>
        <dbReference type="Proteomes" id="UP000182375"/>
    </source>
</evidence>
<dbReference type="EMBL" id="FNTD01000004">
    <property type="protein sequence ID" value="SEC33450.1"/>
    <property type="molecule type" value="Genomic_DNA"/>
</dbReference>
<reference evidence="1 2" key="1">
    <citation type="submission" date="2016-10" db="EMBL/GenBank/DDBJ databases">
        <authorList>
            <person name="de Groot N.N."/>
        </authorList>
    </citation>
    <scope>NUCLEOTIDE SEQUENCE [LARGE SCALE GENOMIC DNA]</scope>
    <source>
        <strain evidence="1 2">DSM 40306</strain>
    </source>
</reference>
<proteinExistence type="predicted"/>
<accession>A0A1H4RNI4</accession>
<protein>
    <submittedName>
        <fullName evidence="1">Uncharacterized protein</fullName>
    </submittedName>
</protein>